<reference evidence="2 3" key="1">
    <citation type="submission" date="2022-07" db="EMBL/GenBank/DDBJ databases">
        <title>Novel species in genus cellulomonas.</title>
        <authorList>
            <person name="Ye L."/>
        </authorList>
    </citation>
    <scope>NUCLEOTIDE SEQUENCE [LARGE SCALE GENOMIC DNA]</scope>
    <source>
        <strain evidence="3">zg-B89</strain>
    </source>
</reference>
<protein>
    <recommendedName>
        <fullName evidence="4">ABC transporter ATP-binding protein</fullName>
    </recommendedName>
</protein>
<proteinExistence type="predicted"/>
<keyword evidence="3" id="KW-1185">Reference proteome</keyword>
<organism evidence="2 3">
    <name type="scientific">Cellulomonas xiejunii</name>
    <dbReference type="NCBI Taxonomy" id="2968083"/>
    <lineage>
        <taxon>Bacteria</taxon>
        <taxon>Bacillati</taxon>
        <taxon>Actinomycetota</taxon>
        <taxon>Actinomycetes</taxon>
        <taxon>Micrococcales</taxon>
        <taxon>Cellulomonadaceae</taxon>
        <taxon>Cellulomonas</taxon>
    </lineage>
</organism>
<dbReference type="EMBL" id="CP101987">
    <property type="protein sequence ID" value="UUI73494.1"/>
    <property type="molecule type" value="Genomic_DNA"/>
</dbReference>
<gene>
    <name evidence="2" type="ORF">NP048_08725</name>
</gene>
<accession>A0ABY5KV01</accession>
<evidence type="ECO:0000313" key="3">
    <source>
        <dbReference type="Proteomes" id="UP001316384"/>
    </source>
</evidence>
<feature type="region of interest" description="Disordered" evidence="1">
    <location>
        <begin position="274"/>
        <end position="319"/>
    </location>
</feature>
<dbReference type="Proteomes" id="UP001316384">
    <property type="component" value="Chromosome"/>
</dbReference>
<name>A0ABY5KV01_9CELL</name>
<evidence type="ECO:0000256" key="1">
    <source>
        <dbReference type="SAM" id="MobiDB-lite"/>
    </source>
</evidence>
<dbReference type="SUPFAM" id="SSF52540">
    <property type="entry name" value="P-loop containing nucleoside triphosphate hydrolases"/>
    <property type="match status" value="1"/>
</dbReference>
<dbReference type="Gene3D" id="3.40.50.300">
    <property type="entry name" value="P-loop containing nucleotide triphosphate hydrolases"/>
    <property type="match status" value="1"/>
</dbReference>
<sequence length="319" mass="34315">MSAPDGVGAADTRAPVRRRAQSPSHEDARLHRGRVGRPRPVRLDGPLRLTLQGVHVQGRRAAMLHLPGLSLATGECVLVAGEPGQGHTALALVATGRLAPFGGSVDLTDADGTTTTDSEVLRRVSAVVDLPGISEPDDNLPAVTVVAEELALAGVRSGRGHVHEWLDSHGLTRYRDVRMDDLAGPVRTALLTSLALERRDVRFLVISLPDRHGGDPAEWWAVAQACAARGYGVLVQCWRSSARELGAELAPACGDASQRATPVETLRTGADELAALTDSRQRTDTRELDDTQELDYTQELDVARDEREESEVEPHEAEQ</sequence>
<feature type="compositionally biased region" description="Basic and acidic residues" evidence="1">
    <location>
        <begin position="301"/>
        <end position="319"/>
    </location>
</feature>
<feature type="compositionally biased region" description="Basic residues" evidence="1">
    <location>
        <begin position="31"/>
        <end position="40"/>
    </location>
</feature>
<dbReference type="InterPro" id="IPR027417">
    <property type="entry name" value="P-loop_NTPase"/>
</dbReference>
<feature type="compositionally biased region" description="Basic and acidic residues" evidence="1">
    <location>
        <begin position="279"/>
        <end position="289"/>
    </location>
</feature>
<dbReference type="RefSeq" id="WP_227578605.1">
    <property type="nucleotide sequence ID" value="NZ_CP101987.1"/>
</dbReference>
<feature type="region of interest" description="Disordered" evidence="1">
    <location>
        <begin position="1"/>
        <end position="43"/>
    </location>
</feature>
<evidence type="ECO:0000313" key="2">
    <source>
        <dbReference type="EMBL" id="UUI73494.1"/>
    </source>
</evidence>
<evidence type="ECO:0008006" key="4">
    <source>
        <dbReference type="Google" id="ProtNLM"/>
    </source>
</evidence>